<organism evidence="1 2">
    <name type="scientific">Lottia gigantea</name>
    <name type="common">Giant owl limpet</name>
    <dbReference type="NCBI Taxonomy" id="225164"/>
    <lineage>
        <taxon>Eukaryota</taxon>
        <taxon>Metazoa</taxon>
        <taxon>Spiralia</taxon>
        <taxon>Lophotrochozoa</taxon>
        <taxon>Mollusca</taxon>
        <taxon>Gastropoda</taxon>
        <taxon>Patellogastropoda</taxon>
        <taxon>Lottioidea</taxon>
        <taxon>Lottiidae</taxon>
        <taxon>Lottia</taxon>
    </lineage>
</organism>
<dbReference type="GO" id="GO:0043236">
    <property type="term" value="F:laminin binding"/>
    <property type="evidence" value="ECO:0007669"/>
    <property type="project" value="TreeGrafter"/>
</dbReference>
<sequence length="74" mass="8682">ESNQKPYLENSIDYIDATLGEYFEYPIPRNVFYDIEDGDTRSLELSLSLPYDQPLPPTFWLQLDSRKQVIRGLP</sequence>
<dbReference type="SUPFAM" id="SSF49313">
    <property type="entry name" value="Cadherin-like"/>
    <property type="match status" value="1"/>
</dbReference>
<dbReference type="GO" id="GO:0021675">
    <property type="term" value="P:nerve development"/>
    <property type="evidence" value="ECO:0007669"/>
    <property type="project" value="TreeGrafter"/>
</dbReference>
<dbReference type="InterPro" id="IPR013783">
    <property type="entry name" value="Ig-like_fold"/>
</dbReference>
<dbReference type="GO" id="GO:0042383">
    <property type="term" value="C:sarcolemma"/>
    <property type="evidence" value="ECO:0007669"/>
    <property type="project" value="TreeGrafter"/>
</dbReference>
<evidence type="ECO:0000313" key="2">
    <source>
        <dbReference type="Proteomes" id="UP000030746"/>
    </source>
</evidence>
<gene>
    <name evidence="1" type="ORF">LOTGIDRAFT_59397</name>
</gene>
<dbReference type="HOGENOM" id="CLU_2694928_0_0_1"/>
<dbReference type="InterPro" id="IPR015919">
    <property type="entry name" value="Cadherin-like_sf"/>
</dbReference>
<dbReference type="RefSeq" id="XP_009046810.1">
    <property type="nucleotide sequence ID" value="XM_009048562.1"/>
</dbReference>
<dbReference type="GO" id="GO:0007411">
    <property type="term" value="P:axon guidance"/>
    <property type="evidence" value="ECO:0007669"/>
    <property type="project" value="TreeGrafter"/>
</dbReference>
<dbReference type="GO" id="GO:0005509">
    <property type="term" value="F:calcium ion binding"/>
    <property type="evidence" value="ECO:0007669"/>
    <property type="project" value="InterPro"/>
</dbReference>
<dbReference type="EMBL" id="KB200213">
    <property type="protein sequence ID" value="ESP02515.1"/>
    <property type="molecule type" value="Genomic_DNA"/>
</dbReference>
<protein>
    <submittedName>
        <fullName evidence="1">Uncharacterized protein</fullName>
    </submittedName>
</protein>
<dbReference type="PANTHER" id="PTHR21559:SF21">
    <property type="entry name" value="DYSTROGLYCAN 1"/>
    <property type="match status" value="1"/>
</dbReference>
<keyword evidence="2" id="KW-1185">Reference proteome</keyword>
<dbReference type="GeneID" id="20251508"/>
<name>V4CJX3_LOTGI</name>
<feature type="non-terminal residue" evidence="1">
    <location>
        <position position="1"/>
    </location>
</feature>
<feature type="non-terminal residue" evidence="1">
    <location>
        <position position="74"/>
    </location>
</feature>
<reference evidence="1 2" key="1">
    <citation type="journal article" date="2013" name="Nature">
        <title>Insights into bilaterian evolution from three spiralian genomes.</title>
        <authorList>
            <person name="Simakov O."/>
            <person name="Marletaz F."/>
            <person name="Cho S.J."/>
            <person name="Edsinger-Gonzales E."/>
            <person name="Havlak P."/>
            <person name="Hellsten U."/>
            <person name="Kuo D.H."/>
            <person name="Larsson T."/>
            <person name="Lv J."/>
            <person name="Arendt D."/>
            <person name="Savage R."/>
            <person name="Osoegawa K."/>
            <person name="de Jong P."/>
            <person name="Grimwood J."/>
            <person name="Chapman J.A."/>
            <person name="Shapiro H."/>
            <person name="Aerts A."/>
            <person name="Otillar R.P."/>
            <person name="Terry A.Y."/>
            <person name="Boore J.L."/>
            <person name="Grigoriev I.V."/>
            <person name="Lindberg D.R."/>
            <person name="Seaver E.C."/>
            <person name="Weisblat D.A."/>
            <person name="Putnam N.H."/>
            <person name="Rokhsar D.S."/>
        </authorList>
    </citation>
    <scope>NUCLEOTIDE SEQUENCE [LARGE SCALE GENOMIC DNA]</scope>
</reference>
<dbReference type="AlphaFoldDB" id="V4CJX3"/>
<dbReference type="PANTHER" id="PTHR21559">
    <property type="entry name" value="DYSTROGLYCAN-RELATED"/>
    <property type="match status" value="1"/>
</dbReference>
<evidence type="ECO:0000313" key="1">
    <source>
        <dbReference type="EMBL" id="ESP02515.1"/>
    </source>
</evidence>
<dbReference type="KEGG" id="lgi:LOTGIDRAFT_59397"/>
<accession>V4CJX3</accession>
<proteinExistence type="predicted"/>
<dbReference type="OrthoDB" id="5990676at2759"/>
<dbReference type="Proteomes" id="UP000030746">
    <property type="component" value="Unassembled WGS sequence"/>
</dbReference>
<dbReference type="Gene3D" id="2.60.40.10">
    <property type="entry name" value="Immunoglobulins"/>
    <property type="match status" value="1"/>
</dbReference>
<dbReference type="GO" id="GO:0016011">
    <property type="term" value="C:dystroglycan complex"/>
    <property type="evidence" value="ECO:0007669"/>
    <property type="project" value="TreeGrafter"/>
</dbReference>
<dbReference type="GO" id="GO:0002009">
    <property type="term" value="P:morphogenesis of an epithelium"/>
    <property type="evidence" value="ECO:0007669"/>
    <property type="project" value="TreeGrafter"/>
</dbReference>
<dbReference type="CTD" id="20251508"/>
<dbReference type="STRING" id="225164.V4CJX3"/>